<dbReference type="Pfam" id="PF05719">
    <property type="entry name" value="GPP34"/>
    <property type="match status" value="1"/>
</dbReference>
<comment type="subcellular location">
    <subcellularLocation>
        <location evidence="1">Golgi apparatus membrane</location>
        <topology evidence="1">Peripheral membrane protein</topology>
        <orientation evidence="1">Cytoplasmic side</orientation>
    </subcellularLocation>
</comment>
<name>A0ABP5RIN3_9ACTN</name>
<evidence type="ECO:0000313" key="5">
    <source>
        <dbReference type="EMBL" id="GAA2261260.1"/>
    </source>
</evidence>
<evidence type="ECO:0000256" key="1">
    <source>
        <dbReference type="ARBA" id="ARBA00004255"/>
    </source>
</evidence>
<evidence type="ECO:0000256" key="4">
    <source>
        <dbReference type="ARBA" id="ARBA00023136"/>
    </source>
</evidence>
<keyword evidence="2" id="KW-0333">Golgi apparatus</keyword>
<evidence type="ECO:0000256" key="3">
    <source>
        <dbReference type="ARBA" id="ARBA00023121"/>
    </source>
</evidence>
<organism evidence="5 6">
    <name type="scientific">Kitasatospora cystarginea</name>
    <dbReference type="NCBI Taxonomy" id="58350"/>
    <lineage>
        <taxon>Bacteria</taxon>
        <taxon>Bacillati</taxon>
        <taxon>Actinomycetota</taxon>
        <taxon>Actinomycetes</taxon>
        <taxon>Kitasatosporales</taxon>
        <taxon>Streptomycetaceae</taxon>
        <taxon>Kitasatospora</taxon>
    </lineage>
</organism>
<comment type="caution">
    <text evidence="5">The sequence shown here is derived from an EMBL/GenBank/DDBJ whole genome shotgun (WGS) entry which is preliminary data.</text>
</comment>
<keyword evidence="3" id="KW-0446">Lipid-binding</keyword>
<dbReference type="InterPro" id="IPR038261">
    <property type="entry name" value="GPP34-like_sf"/>
</dbReference>
<keyword evidence="4" id="KW-0472">Membrane</keyword>
<gene>
    <name evidence="5" type="ORF">GCM10010430_51820</name>
</gene>
<accession>A0ABP5RIN3</accession>
<reference evidence="6" key="1">
    <citation type="journal article" date="2019" name="Int. J. Syst. Evol. Microbiol.">
        <title>The Global Catalogue of Microorganisms (GCM) 10K type strain sequencing project: providing services to taxonomists for standard genome sequencing and annotation.</title>
        <authorList>
            <consortium name="The Broad Institute Genomics Platform"/>
            <consortium name="The Broad Institute Genome Sequencing Center for Infectious Disease"/>
            <person name="Wu L."/>
            <person name="Ma J."/>
        </authorList>
    </citation>
    <scope>NUCLEOTIDE SEQUENCE [LARGE SCALE GENOMIC DNA]</scope>
    <source>
        <strain evidence="6">JCM 7356</strain>
    </source>
</reference>
<protein>
    <submittedName>
        <fullName evidence="5">GPP34 family phosphoprotein</fullName>
    </submittedName>
</protein>
<evidence type="ECO:0000256" key="2">
    <source>
        <dbReference type="ARBA" id="ARBA00023034"/>
    </source>
</evidence>
<dbReference type="Gene3D" id="1.10.3630.10">
    <property type="entry name" value="yeast vps74-n-term truncation variant domain like"/>
    <property type="match status" value="1"/>
</dbReference>
<dbReference type="Proteomes" id="UP001500305">
    <property type="component" value="Unassembled WGS sequence"/>
</dbReference>
<sequence length="187" mass="20005">MERSELSLALAGAELIDLLAVGAATLDGDQVVPGHRTAITDRLLDQAAASLVRESPYESIGDWLWRRGRGLAAAYLDAFEVEGQLTRQHWHWIPLRTGPPVLVDSLDRRLAGDRWATNEPVLAALGAAVGIPDKGIGDAPSVAGGAVEDDAVENVLAEVNGALVELEAVRQRRSIEKAAFDNIWRGG</sequence>
<keyword evidence="6" id="KW-1185">Reference proteome</keyword>
<evidence type="ECO:0000313" key="6">
    <source>
        <dbReference type="Proteomes" id="UP001500305"/>
    </source>
</evidence>
<proteinExistence type="predicted"/>
<dbReference type="InterPro" id="IPR008628">
    <property type="entry name" value="GPP34-like"/>
</dbReference>
<dbReference type="EMBL" id="BAAATR010000026">
    <property type="protein sequence ID" value="GAA2261260.1"/>
    <property type="molecule type" value="Genomic_DNA"/>
</dbReference>